<keyword evidence="2" id="KW-0479">Metal-binding</keyword>
<keyword evidence="7" id="KW-1185">Reference proteome</keyword>
<dbReference type="Pfam" id="PF04082">
    <property type="entry name" value="Fungal_trans"/>
    <property type="match status" value="1"/>
</dbReference>
<feature type="domain" description="Zn(2)-C6 fungal-type" evidence="5">
    <location>
        <begin position="27"/>
        <end position="58"/>
    </location>
</feature>
<dbReference type="InterPro" id="IPR001138">
    <property type="entry name" value="Zn2Cys6_DnaBD"/>
</dbReference>
<feature type="region of interest" description="Disordered" evidence="4">
    <location>
        <begin position="36"/>
        <end position="138"/>
    </location>
</feature>
<name>A0AAJ8LGP6_9TREE</name>
<dbReference type="KEGG" id="ksn:43590252"/>
<dbReference type="Pfam" id="PF00172">
    <property type="entry name" value="Zn_clus"/>
    <property type="match status" value="1"/>
</dbReference>
<dbReference type="GeneID" id="43590252"/>
<reference evidence="6" key="1">
    <citation type="submission" date="2017-08" db="EMBL/GenBank/DDBJ databases">
        <authorList>
            <person name="Cuomo C."/>
            <person name="Billmyre B."/>
            <person name="Heitman J."/>
        </authorList>
    </citation>
    <scope>NUCLEOTIDE SEQUENCE</scope>
    <source>
        <strain evidence="6">CBS 12478</strain>
    </source>
</reference>
<dbReference type="GO" id="GO:0003677">
    <property type="term" value="F:DNA binding"/>
    <property type="evidence" value="ECO:0007669"/>
    <property type="project" value="InterPro"/>
</dbReference>
<evidence type="ECO:0000256" key="2">
    <source>
        <dbReference type="ARBA" id="ARBA00022723"/>
    </source>
</evidence>
<reference evidence="6" key="2">
    <citation type="submission" date="2024-01" db="EMBL/GenBank/DDBJ databases">
        <title>Comparative genomics of Cryptococcus and Kwoniella reveals pathogenesis evolution and contrasting modes of karyotype evolution via chromosome fusion or intercentromeric recombination.</title>
        <authorList>
            <person name="Coelho M.A."/>
            <person name="David-Palma M."/>
            <person name="Shea T."/>
            <person name="Bowers K."/>
            <person name="McGinley-Smith S."/>
            <person name="Mohammad A.W."/>
            <person name="Gnirke A."/>
            <person name="Yurkov A.M."/>
            <person name="Nowrousian M."/>
            <person name="Sun S."/>
            <person name="Cuomo C.A."/>
            <person name="Heitman J."/>
        </authorList>
    </citation>
    <scope>NUCLEOTIDE SEQUENCE</scope>
    <source>
        <strain evidence="6">CBS 12478</strain>
    </source>
</reference>
<dbReference type="PROSITE" id="PS50048">
    <property type="entry name" value="ZN2_CY6_FUNGAL_2"/>
    <property type="match status" value="1"/>
</dbReference>
<proteinExistence type="predicted"/>
<dbReference type="Gene3D" id="4.10.240.10">
    <property type="entry name" value="Zn(2)-C6 fungal-type DNA-binding domain"/>
    <property type="match status" value="1"/>
</dbReference>
<feature type="region of interest" description="Disordered" evidence="4">
    <location>
        <begin position="713"/>
        <end position="746"/>
    </location>
</feature>
<evidence type="ECO:0000313" key="6">
    <source>
        <dbReference type="EMBL" id="WWD18273.1"/>
    </source>
</evidence>
<dbReference type="CDD" id="cd00067">
    <property type="entry name" value="GAL4"/>
    <property type="match status" value="1"/>
</dbReference>
<feature type="compositionally biased region" description="Low complexity" evidence="4">
    <location>
        <begin position="72"/>
        <end position="81"/>
    </location>
</feature>
<dbReference type="AlphaFoldDB" id="A0AAJ8LGP6"/>
<dbReference type="InterPro" id="IPR007219">
    <property type="entry name" value="XnlR_reg_dom"/>
</dbReference>
<dbReference type="CDD" id="cd12148">
    <property type="entry name" value="fungal_TF_MHR"/>
    <property type="match status" value="1"/>
</dbReference>
<organism evidence="6 7">
    <name type="scientific">Kwoniella shandongensis</name>
    <dbReference type="NCBI Taxonomy" id="1734106"/>
    <lineage>
        <taxon>Eukaryota</taxon>
        <taxon>Fungi</taxon>
        <taxon>Dikarya</taxon>
        <taxon>Basidiomycota</taxon>
        <taxon>Agaricomycotina</taxon>
        <taxon>Tremellomycetes</taxon>
        <taxon>Tremellales</taxon>
        <taxon>Cryptococcaceae</taxon>
        <taxon>Kwoniella</taxon>
    </lineage>
</organism>
<dbReference type="InterPro" id="IPR050613">
    <property type="entry name" value="Sec_Metabolite_Reg"/>
</dbReference>
<dbReference type="RefSeq" id="XP_065823261.1">
    <property type="nucleotide sequence ID" value="XM_065967189.1"/>
</dbReference>
<accession>A0AAJ8LGP6</accession>
<dbReference type="PANTHER" id="PTHR31001">
    <property type="entry name" value="UNCHARACTERIZED TRANSCRIPTIONAL REGULATORY PROTEIN"/>
    <property type="match status" value="1"/>
</dbReference>
<evidence type="ECO:0000256" key="3">
    <source>
        <dbReference type="ARBA" id="ARBA00023242"/>
    </source>
</evidence>
<evidence type="ECO:0000256" key="1">
    <source>
        <dbReference type="ARBA" id="ARBA00004123"/>
    </source>
</evidence>
<dbReference type="SUPFAM" id="SSF57701">
    <property type="entry name" value="Zn2/Cys6 DNA-binding domain"/>
    <property type="match status" value="1"/>
</dbReference>
<dbReference type="EMBL" id="CP144055">
    <property type="protein sequence ID" value="WWD18273.1"/>
    <property type="molecule type" value="Genomic_DNA"/>
</dbReference>
<dbReference type="SMART" id="SM00066">
    <property type="entry name" value="GAL4"/>
    <property type="match status" value="1"/>
</dbReference>
<keyword evidence="3" id="KW-0539">Nucleus</keyword>
<dbReference type="InterPro" id="IPR036864">
    <property type="entry name" value="Zn2-C6_fun-type_DNA-bd_sf"/>
</dbReference>
<evidence type="ECO:0000313" key="7">
    <source>
        <dbReference type="Proteomes" id="UP000322225"/>
    </source>
</evidence>
<gene>
    <name evidence="6" type="ORF">CI109_102723</name>
</gene>
<protein>
    <recommendedName>
        <fullName evidence="5">Zn(2)-C6 fungal-type domain-containing protein</fullName>
    </recommendedName>
</protein>
<dbReference type="GO" id="GO:0005634">
    <property type="term" value="C:nucleus"/>
    <property type="evidence" value="ECO:0007669"/>
    <property type="project" value="UniProtKB-SubCell"/>
</dbReference>
<evidence type="ECO:0000256" key="4">
    <source>
        <dbReference type="SAM" id="MobiDB-lite"/>
    </source>
</evidence>
<comment type="subcellular location">
    <subcellularLocation>
        <location evidence="1">Nucleus</location>
    </subcellularLocation>
</comment>
<sequence>MESDPSSSTAGGAATGSKITRNRPFLSCTECVRRKVKCDRTQPCTACKTRNKPEGCQFPPTPERSHGRRSISSRPSGSLQSTTPEILQTPNGRKRQRVSSSANAAGAKHGPISSPAPTTRQSPVKSPPRRGRVERDQTGTTTWYISSTQEHDAQHTEPAVQDMEDYLTAGAMSAKWNLAQTQTEAILEAEQELEESSRDQGSPSSRHHLSCAAVSAETIKRITSQSCEPSHRTIFKEVLATLPIRRETIHYLVARYFSHVAWHWHILHRPSFIQEYDAFSLLCERGQSAQVDPLWLASLFAILCLAANSFDEVDALTNEFVRTEELIEMPSLFYRAACSSLECGDWLGKARIRSVQALGLIESHLLFNASPDCVGRLGKHSICAIRLCQELGIHTLSDDPTKMPPYDPALPSQPSLLRRELHLRLFYNVLTLDLLQHRHRPSMSLSDVTCGLPENFDDDHLDLYSEEMLKPAATLTDTAFDVSRRCVVSLLTVQILRFETARMQREWLEVVRRDTVPKDEVILDLDKRMIALHRRYMLESQHLSESRQKMWSRLIAVYNLHVRRLRFIRPFMRPQDHSTSQERLHYALHTAARSLISAGLELHRSGAPLVRGSFFLLHLQSAVVVLVQDMWFHQGTAEARLDDELIFNVLLCFEQYTKSIRPQIQRAARIGSRTIKLLIDTVHDRRMFAGSNESFVYALKRISNTVKKDERRDVRLVNGRSGNGTTHSPKRTGDVGNGSGNESSISGDPDLDAWIFSFMNISAEA</sequence>
<feature type="compositionally biased region" description="Polar residues" evidence="4">
    <location>
        <begin position="115"/>
        <end position="124"/>
    </location>
</feature>
<dbReference type="GO" id="GO:0006351">
    <property type="term" value="P:DNA-templated transcription"/>
    <property type="evidence" value="ECO:0007669"/>
    <property type="project" value="InterPro"/>
</dbReference>
<evidence type="ECO:0000259" key="5">
    <source>
        <dbReference type="PROSITE" id="PS50048"/>
    </source>
</evidence>
<dbReference type="Proteomes" id="UP000322225">
    <property type="component" value="Chromosome 5"/>
</dbReference>
<feature type="compositionally biased region" description="Polar residues" evidence="4">
    <location>
        <begin position="82"/>
        <end position="91"/>
    </location>
</feature>
<dbReference type="GO" id="GO:0008270">
    <property type="term" value="F:zinc ion binding"/>
    <property type="evidence" value="ECO:0007669"/>
    <property type="project" value="InterPro"/>
</dbReference>
<dbReference type="GO" id="GO:0000981">
    <property type="term" value="F:DNA-binding transcription factor activity, RNA polymerase II-specific"/>
    <property type="evidence" value="ECO:0007669"/>
    <property type="project" value="InterPro"/>
</dbReference>
<dbReference type="PANTHER" id="PTHR31001:SF89">
    <property type="entry name" value="ZN(2)-C6 FUNGAL-TYPE DOMAIN-CONTAINING PROTEIN"/>
    <property type="match status" value="1"/>
</dbReference>